<feature type="compositionally biased region" description="Basic and acidic residues" evidence="1">
    <location>
        <begin position="151"/>
        <end position="167"/>
    </location>
</feature>
<name>A0A2T8FEZ7_9ACTN</name>
<proteinExistence type="predicted"/>
<reference evidence="2 3" key="1">
    <citation type="submission" date="2018-04" db="EMBL/GenBank/DDBJ databases">
        <title>Genome of Nocardioides gansuensis WSJ-1.</title>
        <authorList>
            <person name="Wu S."/>
            <person name="Wang G."/>
        </authorList>
    </citation>
    <scope>NUCLEOTIDE SEQUENCE [LARGE SCALE GENOMIC DNA]</scope>
    <source>
        <strain evidence="2 3">WSJ-1</strain>
    </source>
</reference>
<keyword evidence="3" id="KW-1185">Reference proteome</keyword>
<evidence type="ECO:0000256" key="1">
    <source>
        <dbReference type="SAM" id="MobiDB-lite"/>
    </source>
</evidence>
<organism evidence="2 3">
    <name type="scientific">Nocardioides gansuensis</name>
    <dbReference type="NCBI Taxonomy" id="2138300"/>
    <lineage>
        <taxon>Bacteria</taxon>
        <taxon>Bacillati</taxon>
        <taxon>Actinomycetota</taxon>
        <taxon>Actinomycetes</taxon>
        <taxon>Propionibacteriales</taxon>
        <taxon>Nocardioidaceae</taxon>
        <taxon>Nocardioides</taxon>
    </lineage>
</organism>
<comment type="caution">
    <text evidence="2">The sequence shown here is derived from an EMBL/GenBank/DDBJ whole genome shotgun (WGS) entry which is preliminary data.</text>
</comment>
<protein>
    <submittedName>
        <fullName evidence="2">Uncharacterized protein</fullName>
    </submittedName>
</protein>
<accession>A0A2T8FEZ7</accession>
<gene>
    <name evidence="2" type="ORF">DDE18_01145</name>
</gene>
<evidence type="ECO:0000313" key="3">
    <source>
        <dbReference type="Proteomes" id="UP000246018"/>
    </source>
</evidence>
<dbReference type="Proteomes" id="UP000246018">
    <property type="component" value="Unassembled WGS sequence"/>
</dbReference>
<sequence>MTTVAEIQARLEALYRAGRLEFPDKASDVKAAADRLEAATDRLNGLSAQVGDAAVLVDALQVCYDVHLALSRTVQTLNDCAAGLIHIADDFARTDDQAQQAFDQINRALRDGPPPPQVGVPVIPDPTPEGDGDEYTSVPEPEAPEDDLEERDDRTEEALPDQREIPS</sequence>
<dbReference type="EMBL" id="QDGZ01000001">
    <property type="protein sequence ID" value="PVG84269.1"/>
    <property type="molecule type" value="Genomic_DNA"/>
</dbReference>
<dbReference type="AlphaFoldDB" id="A0A2T8FEZ7"/>
<dbReference type="OrthoDB" id="3786086at2"/>
<evidence type="ECO:0000313" key="2">
    <source>
        <dbReference type="EMBL" id="PVG84269.1"/>
    </source>
</evidence>
<feature type="compositionally biased region" description="Pro residues" evidence="1">
    <location>
        <begin position="112"/>
        <end position="127"/>
    </location>
</feature>
<dbReference type="RefSeq" id="WP_116570399.1">
    <property type="nucleotide sequence ID" value="NZ_QDGZ01000001.1"/>
</dbReference>
<feature type="region of interest" description="Disordered" evidence="1">
    <location>
        <begin position="107"/>
        <end position="167"/>
    </location>
</feature>